<keyword evidence="4" id="KW-0508">mRNA splicing</keyword>
<dbReference type="PRINTS" id="PR00320">
    <property type="entry name" value="GPROTEINBRPT"/>
</dbReference>
<dbReference type="PaxDb" id="55529-EKX48587"/>
<dbReference type="GeneID" id="17305194"/>
<keyword evidence="10" id="KW-1185">Reference proteome</keyword>
<proteinExistence type="inferred from homology"/>
<dbReference type="eggNOG" id="KOG0278">
    <property type="taxonomic scope" value="Eukaryota"/>
</dbReference>
<dbReference type="SMART" id="SM00320">
    <property type="entry name" value="WD40"/>
    <property type="match status" value="6"/>
</dbReference>
<dbReference type="GO" id="GO:0000387">
    <property type="term" value="P:spliceosomal snRNP assembly"/>
    <property type="evidence" value="ECO:0007669"/>
    <property type="project" value="TreeGrafter"/>
</dbReference>
<dbReference type="EMBL" id="JH992985">
    <property type="protein sequence ID" value="EKX48587.1"/>
    <property type="molecule type" value="Genomic_DNA"/>
</dbReference>
<protein>
    <recommendedName>
        <fullName evidence="6">Serine-threonine kinase receptor-associated protein</fullName>
    </recommendedName>
</protein>
<evidence type="ECO:0000256" key="6">
    <source>
        <dbReference type="ARBA" id="ARBA00040390"/>
    </source>
</evidence>
<dbReference type="Proteomes" id="UP000011087">
    <property type="component" value="Unassembled WGS sequence"/>
</dbReference>
<evidence type="ECO:0000256" key="7">
    <source>
        <dbReference type="PROSITE-ProRule" id="PRU00221"/>
    </source>
</evidence>
<organism evidence="8">
    <name type="scientific">Guillardia theta (strain CCMP2712)</name>
    <name type="common">Cryptophyte</name>
    <dbReference type="NCBI Taxonomy" id="905079"/>
    <lineage>
        <taxon>Eukaryota</taxon>
        <taxon>Cryptophyceae</taxon>
        <taxon>Pyrenomonadales</taxon>
        <taxon>Geminigeraceae</taxon>
        <taxon>Guillardia</taxon>
    </lineage>
</organism>
<gene>
    <name evidence="8" type="ORF">GUITHDRAFT_86025</name>
</gene>
<dbReference type="PANTHER" id="PTHR19877">
    <property type="entry name" value="EUKARYOTIC TRANSLATION INITIATION FACTOR 3 SUBUNIT I"/>
    <property type="match status" value="1"/>
</dbReference>
<dbReference type="AlphaFoldDB" id="L1JJT2"/>
<evidence type="ECO:0000256" key="5">
    <source>
        <dbReference type="ARBA" id="ARBA00038394"/>
    </source>
</evidence>
<dbReference type="HOGENOM" id="CLU_000288_57_6_1"/>
<dbReference type="OMA" id="DGFYGLW"/>
<evidence type="ECO:0000256" key="4">
    <source>
        <dbReference type="ARBA" id="ARBA00023187"/>
    </source>
</evidence>
<dbReference type="PROSITE" id="PS00678">
    <property type="entry name" value="WD_REPEATS_1"/>
    <property type="match status" value="1"/>
</dbReference>
<dbReference type="PANTHER" id="PTHR19877:SF13">
    <property type="entry name" value="SERINE-THREONINE KINASE RECEPTOR-ASSOCIATED PROTEIN"/>
    <property type="match status" value="1"/>
</dbReference>
<dbReference type="PROSITE" id="PS50082">
    <property type="entry name" value="WD_REPEATS_2"/>
    <property type="match status" value="3"/>
</dbReference>
<evidence type="ECO:0000256" key="1">
    <source>
        <dbReference type="ARBA" id="ARBA00022574"/>
    </source>
</evidence>
<evidence type="ECO:0000256" key="2">
    <source>
        <dbReference type="ARBA" id="ARBA00022664"/>
    </source>
</evidence>
<keyword evidence="2" id="KW-0507">mRNA processing</keyword>
<dbReference type="GO" id="GO:0032797">
    <property type="term" value="C:SMN complex"/>
    <property type="evidence" value="ECO:0007669"/>
    <property type="project" value="TreeGrafter"/>
</dbReference>
<evidence type="ECO:0000313" key="9">
    <source>
        <dbReference type="EnsemblProtists" id="EKX48587"/>
    </source>
</evidence>
<feature type="repeat" description="WD" evidence="7">
    <location>
        <begin position="57"/>
        <end position="98"/>
    </location>
</feature>
<keyword evidence="3" id="KW-0677">Repeat</keyword>
<dbReference type="RefSeq" id="XP_005835567.1">
    <property type="nucleotide sequence ID" value="XM_005835510.1"/>
</dbReference>
<accession>L1JJT2</accession>
<feature type="repeat" description="WD" evidence="7">
    <location>
        <begin position="140"/>
        <end position="181"/>
    </location>
</feature>
<dbReference type="Gene3D" id="2.130.10.10">
    <property type="entry name" value="YVTN repeat-like/Quinoprotein amine dehydrogenase"/>
    <property type="match status" value="1"/>
</dbReference>
<keyword evidence="1 7" id="KW-0853">WD repeat</keyword>
<reference evidence="8 10" key="1">
    <citation type="journal article" date="2012" name="Nature">
        <title>Algal genomes reveal evolutionary mosaicism and the fate of nucleomorphs.</title>
        <authorList>
            <consortium name="DOE Joint Genome Institute"/>
            <person name="Curtis B.A."/>
            <person name="Tanifuji G."/>
            <person name="Burki F."/>
            <person name="Gruber A."/>
            <person name="Irimia M."/>
            <person name="Maruyama S."/>
            <person name="Arias M.C."/>
            <person name="Ball S.G."/>
            <person name="Gile G.H."/>
            <person name="Hirakawa Y."/>
            <person name="Hopkins J.F."/>
            <person name="Kuo A."/>
            <person name="Rensing S.A."/>
            <person name="Schmutz J."/>
            <person name="Symeonidi A."/>
            <person name="Elias M."/>
            <person name="Eveleigh R.J."/>
            <person name="Herman E.K."/>
            <person name="Klute M.J."/>
            <person name="Nakayama T."/>
            <person name="Obornik M."/>
            <person name="Reyes-Prieto A."/>
            <person name="Armbrust E.V."/>
            <person name="Aves S.J."/>
            <person name="Beiko R.G."/>
            <person name="Coutinho P."/>
            <person name="Dacks J.B."/>
            <person name="Durnford D.G."/>
            <person name="Fast N.M."/>
            <person name="Green B.R."/>
            <person name="Grisdale C.J."/>
            <person name="Hempel F."/>
            <person name="Henrissat B."/>
            <person name="Hoppner M.P."/>
            <person name="Ishida K."/>
            <person name="Kim E."/>
            <person name="Koreny L."/>
            <person name="Kroth P.G."/>
            <person name="Liu Y."/>
            <person name="Malik S.B."/>
            <person name="Maier U.G."/>
            <person name="McRose D."/>
            <person name="Mock T."/>
            <person name="Neilson J.A."/>
            <person name="Onodera N.T."/>
            <person name="Poole A.M."/>
            <person name="Pritham E.J."/>
            <person name="Richards T.A."/>
            <person name="Rocap G."/>
            <person name="Roy S.W."/>
            <person name="Sarai C."/>
            <person name="Schaack S."/>
            <person name="Shirato S."/>
            <person name="Slamovits C.H."/>
            <person name="Spencer D.F."/>
            <person name="Suzuki S."/>
            <person name="Worden A.Z."/>
            <person name="Zauner S."/>
            <person name="Barry K."/>
            <person name="Bell C."/>
            <person name="Bharti A.K."/>
            <person name="Crow J.A."/>
            <person name="Grimwood J."/>
            <person name="Kramer R."/>
            <person name="Lindquist E."/>
            <person name="Lucas S."/>
            <person name="Salamov A."/>
            <person name="McFadden G.I."/>
            <person name="Lane C.E."/>
            <person name="Keeling P.J."/>
            <person name="Gray M.W."/>
            <person name="Grigoriev I.V."/>
            <person name="Archibald J.M."/>
        </authorList>
    </citation>
    <scope>NUCLEOTIDE SEQUENCE</scope>
    <source>
        <strain evidence="8 10">CCMP2712</strain>
    </source>
</reference>
<dbReference type="InterPro" id="IPR001680">
    <property type="entry name" value="WD40_rpt"/>
</dbReference>
<dbReference type="CDD" id="cd00200">
    <property type="entry name" value="WD40"/>
    <property type="match status" value="1"/>
</dbReference>
<reference evidence="10" key="2">
    <citation type="submission" date="2012-11" db="EMBL/GenBank/DDBJ databases">
        <authorList>
            <person name="Kuo A."/>
            <person name="Curtis B.A."/>
            <person name="Tanifuji G."/>
            <person name="Burki F."/>
            <person name="Gruber A."/>
            <person name="Irimia M."/>
            <person name="Maruyama S."/>
            <person name="Arias M.C."/>
            <person name="Ball S.G."/>
            <person name="Gile G.H."/>
            <person name="Hirakawa Y."/>
            <person name="Hopkins J.F."/>
            <person name="Rensing S.A."/>
            <person name="Schmutz J."/>
            <person name="Symeonidi A."/>
            <person name="Elias M."/>
            <person name="Eveleigh R.J."/>
            <person name="Herman E.K."/>
            <person name="Klute M.J."/>
            <person name="Nakayama T."/>
            <person name="Obornik M."/>
            <person name="Reyes-Prieto A."/>
            <person name="Armbrust E.V."/>
            <person name="Aves S.J."/>
            <person name="Beiko R.G."/>
            <person name="Coutinho P."/>
            <person name="Dacks J.B."/>
            <person name="Durnford D.G."/>
            <person name="Fast N.M."/>
            <person name="Green B.R."/>
            <person name="Grisdale C."/>
            <person name="Hempe F."/>
            <person name="Henrissat B."/>
            <person name="Hoppner M.P."/>
            <person name="Ishida K.-I."/>
            <person name="Kim E."/>
            <person name="Koreny L."/>
            <person name="Kroth P.G."/>
            <person name="Liu Y."/>
            <person name="Malik S.-B."/>
            <person name="Maier U.G."/>
            <person name="McRose D."/>
            <person name="Mock T."/>
            <person name="Neilson J.A."/>
            <person name="Onodera N.T."/>
            <person name="Poole A.M."/>
            <person name="Pritham E.J."/>
            <person name="Richards T.A."/>
            <person name="Rocap G."/>
            <person name="Roy S.W."/>
            <person name="Sarai C."/>
            <person name="Schaack S."/>
            <person name="Shirato S."/>
            <person name="Slamovits C.H."/>
            <person name="Spencer D.F."/>
            <person name="Suzuki S."/>
            <person name="Worden A.Z."/>
            <person name="Zauner S."/>
            <person name="Barry K."/>
            <person name="Bell C."/>
            <person name="Bharti A.K."/>
            <person name="Crow J.A."/>
            <person name="Grimwood J."/>
            <person name="Kramer R."/>
            <person name="Lindquist E."/>
            <person name="Lucas S."/>
            <person name="Salamov A."/>
            <person name="McFadden G.I."/>
            <person name="Lane C.E."/>
            <person name="Keeling P.J."/>
            <person name="Gray M.W."/>
            <person name="Grigoriev I.V."/>
            <person name="Archibald J.M."/>
        </authorList>
    </citation>
    <scope>NUCLEOTIDE SEQUENCE</scope>
    <source>
        <strain evidence="10">CCMP2712</strain>
    </source>
</reference>
<dbReference type="SUPFAM" id="SSF50978">
    <property type="entry name" value="WD40 repeat-like"/>
    <property type="match status" value="1"/>
</dbReference>
<dbReference type="GO" id="GO:0003723">
    <property type="term" value="F:RNA binding"/>
    <property type="evidence" value="ECO:0007669"/>
    <property type="project" value="TreeGrafter"/>
</dbReference>
<name>L1JJT2_GUITC</name>
<dbReference type="PROSITE" id="PS50294">
    <property type="entry name" value="WD_REPEATS_REGION"/>
    <property type="match status" value="2"/>
</dbReference>
<sequence>MEGAETQTPLVCPGHTRGVVQVSFSHPTPDGVFLISACLDGKPMLRRGDTGDWVGTFEGHKGAVWSARLDRPALRAATGSADFSARLWDALTGDQLHDFNCGHVVKSVDFSPDSHQLLCSGKFKKLKVFDLEKLAPVAELEGHTVGVKSALFLPCGTKAISGGEDKTLRVWDLKSNTQIKTVEVQKEITSMQLSYDGEIVTVTAGTQVHFWGTKELDMIKSLDCPIVNPTLGGSAKVKDITSASLSPDRRRFIAGGPADQAWPDPWVHVFNFENGEEIECNKGHHGHVWDVAFAPDGETYASGADDGTIRIWTTEPGKHDDSKTSSE</sequence>
<reference evidence="9" key="3">
    <citation type="submission" date="2015-06" db="UniProtKB">
        <authorList>
            <consortium name="EnsemblProtists"/>
        </authorList>
    </citation>
    <scope>IDENTIFICATION</scope>
</reference>
<evidence type="ECO:0000256" key="3">
    <source>
        <dbReference type="ARBA" id="ARBA00022737"/>
    </source>
</evidence>
<comment type="similarity">
    <text evidence="5">Belongs to the WD repeat STRAP family.</text>
</comment>
<dbReference type="InterPro" id="IPR036322">
    <property type="entry name" value="WD40_repeat_dom_sf"/>
</dbReference>
<dbReference type="KEGG" id="gtt:GUITHDRAFT_86025"/>
<dbReference type="EnsemblProtists" id="EKX48587">
    <property type="protein sequence ID" value="EKX48587"/>
    <property type="gene ID" value="GUITHDRAFT_86025"/>
</dbReference>
<dbReference type="InterPro" id="IPR020472">
    <property type="entry name" value="WD40_PAC1"/>
</dbReference>
<feature type="repeat" description="WD" evidence="7">
    <location>
        <begin position="281"/>
        <end position="322"/>
    </location>
</feature>
<evidence type="ECO:0000313" key="10">
    <source>
        <dbReference type="Proteomes" id="UP000011087"/>
    </source>
</evidence>
<dbReference type="InterPro" id="IPR015943">
    <property type="entry name" value="WD40/YVTN_repeat-like_dom_sf"/>
</dbReference>
<dbReference type="Pfam" id="PF00400">
    <property type="entry name" value="WD40"/>
    <property type="match status" value="4"/>
</dbReference>
<evidence type="ECO:0000313" key="8">
    <source>
        <dbReference type="EMBL" id="EKX48587.1"/>
    </source>
</evidence>
<dbReference type="OrthoDB" id="200206at2759"/>
<dbReference type="InterPro" id="IPR019775">
    <property type="entry name" value="WD40_repeat_CS"/>
</dbReference>
<dbReference type="STRING" id="905079.L1JJT2"/>